<keyword evidence="13" id="KW-1185">Reference proteome</keyword>
<keyword evidence="2" id="KW-0813">Transport</keyword>
<comment type="caution">
    <text evidence="12">The sequence shown here is derived from an EMBL/GenBank/DDBJ whole genome shotgun (WGS) entry which is preliminary data.</text>
</comment>
<evidence type="ECO:0000259" key="10">
    <source>
        <dbReference type="PROSITE" id="PS50893"/>
    </source>
</evidence>
<dbReference type="InterPro" id="IPR003593">
    <property type="entry name" value="AAA+_ATPase"/>
</dbReference>
<keyword evidence="3" id="KW-1003">Cell membrane</keyword>
<feature type="transmembrane region" description="Helical" evidence="9">
    <location>
        <begin position="264"/>
        <end position="285"/>
    </location>
</feature>
<accession>A0A926DXT7</accession>
<dbReference type="GO" id="GO:0016887">
    <property type="term" value="F:ATP hydrolysis activity"/>
    <property type="evidence" value="ECO:0007669"/>
    <property type="project" value="InterPro"/>
</dbReference>
<dbReference type="PANTHER" id="PTHR24221">
    <property type="entry name" value="ATP-BINDING CASSETTE SUB-FAMILY B"/>
    <property type="match status" value="1"/>
</dbReference>
<reference evidence="12" key="1">
    <citation type="submission" date="2020-08" db="EMBL/GenBank/DDBJ databases">
        <title>Genome public.</title>
        <authorList>
            <person name="Liu C."/>
            <person name="Sun Q."/>
        </authorList>
    </citation>
    <scope>NUCLEOTIDE SEQUENCE</scope>
    <source>
        <strain evidence="12">NSJ-32</strain>
    </source>
</reference>
<dbReference type="AlphaFoldDB" id="A0A926DXT7"/>
<feature type="transmembrane region" description="Helical" evidence="9">
    <location>
        <begin position="137"/>
        <end position="156"/>
    </location>
</feature>
<evidence type="ECO:0000313" key="13">
    <source>
        <dbReference type="Proteomes" id="UP000657006"/>
    </source>
</evidence>
<dbReference type="Proteomes" id="UP000657006">
    <property type="component" value="Unassembled WGS sequence"/>
</dbReference>
<evidence type="ECO:0000256" key="1">
    <source>
        <dbReference type="ARBA" id="ARBA00004651"/>
    </source>
</evidence>
<evidence type="ECO:0000313" key="12">
    <source>
        <dbReference type="EMBL" id="MBC8545175.1"/>
    </source>
</evidence>
<feature type="domain" description="ABC transporter" evidence="10">
    <location>
        <begin position="334"/>
        <end position="568"/>
    </location>
</feature>
<sequence>MRKLIWQFTFHHPKEVVWPTVWLFLSQVASMFPAVLAYMAIYILGAAFLPPFELDLSLLIELAAVGLGYVLVQYLVELLSYYQTYVRAYRDTADKRIAYIQKLRRQPLGFFFSRESGELTSSFAGDFANVEYTLCYWLPYPLGVGLLLVISCIWICAYDWRMGIAIFGMLPICSLLMLRIARVKEKHSRQVMEAKTKAATQLNEYLHGMKDLKAYHRTGSGFAALKEAFWILRKESLKDEAVAGSLSTLCSALVKFIVPVTAAWGFYLLLGGSLTILDFAGFLVLATKLTEPVLMVVTSISALRGMAPSGERLDQVMSAEEQPGAETVEKGDSYSFEKVVFHYERGKEIIRDVSFETPSGSFTALVGPSGSGKSTLIRLMARFWDYQSGSVRMNERELKSILPESLLSQISMVMQKAYLFRGTIRENLCFGDSGITEERMLNACQKARCHEFIAALPEGYDTVVGEGGATLSGGERQRISLARAFLKDVPILLLDEPTASLDADNEAMVQLALDEIARERTVVMIAHRLKTVRGAEQILVLEDGQIIQKGTHEELKRQPGLYARLWALQSEAGSHTFKQEKWR</sequence>
<evidence type="ECO:0000256" key="3">
    <source>
        <dbReference type="ARBA" id="ARBA00022475"/>
    </source>
</evidence>
<dbReference type="PROSITE" id="PS50893">
    <property type="entry name" value="ABC_TRANSPORTER_2"/>
    <property type="match status" value="1"/>
</dbReference>
<dbReference type="PROSITE" id="PS00211">
    <property type="entry name" value="ABC_TRANSPORTER_1"/>
    <property type="match status" value="1"/>
</dbReference>
<name>A0A926DXT7_9FIRM</name>
<evidence type="ECO:0000256" key="5">
    <source>
        <dbReference type="ARBA" id="ARBA00022741"/>
    </source>
</evidence>
<keyword evidence="8 9" id="KW-0472">Membrane</keyword>
<dbReference type="InterPro" id="IPR003439">
    <property type="entry name" value="ABC_transporter-like_ATP-bd"/>
</dbReference>
<dbReference type="SMART" id="SM00382">
    <property type="entry name" value="AAA"/>
    <property type="match status" value="1"/>
</dbReference>
<feature type="transmembrane region" description="Helical" evidence="9">
    <location>
        <begin position="21"/>
        <end position="44"/>
    </location>
</feature>
<dbReference type="InterPro" id="IPR017871">
    <property type="entry name" value="ABC_transporter-like_CS"/>
</dbReference>
<keyword evidence="5" id="KW-0547">Nucleotide-binding</keyword>
<keyword evidence="4 9" id="KW-0812">Transmembrane</keyword>
<dbReference type="Gene3D" id="1.20.1560.10">
    <property type="entry name" value="ABC transporter type 1, transmembrane domain"/>
    <property type="match status" value="1"/>
</dbReference>
<protein>
    <submittedName>
        <fullName evidence="12">ABC transporter ATP-binding protein</fullName>
    </submittedName>
</protein>
<organism evidence="12 13">
    <name type="scientific">Bianquea renquensis</name>
    <dbReference type="NCBI Taxonomy" id="2763661"/>
    <lineage>
        <taxon>Bacteria</taxon>
        <taxon>Bacillati</taxon>
        <taxon>Bacillota</taxon>
        <taxon>Clostridia</taxon>
        <taxon>Eubacteriales</taxon>
        <taxon>Bianqueaceae</taxon>
        <taxon>Bianquea</taxon>
    </lineage>
</organism>
<evidence type="ECO:0000256" key="9">
    <source>
        <dbReference type="SAM" id="Phobius"/>
    </source>
</evidence>
<evidence type="ECO:0000256" key="4">
    <source>
        <dbReference type="ARBA" id="ARBA00022692"/>
    </source>
</evidence>
<gene>
    <name evidence="12" type="ORF">H8730_16695</name>
</gene>
<dbReference type="CDD" id="cd07346">
    <property type="entry name" value="ABC_6TM_exporters"/>
    <property type="match status" value="1"/>
</dbReference>
<feature type="transmembrane region" description="Helical" evidence="9">
    <location>
        <begin position="162"/>
        <end position="181"/>
    </location>
</feature>
<evidence type="ECO:0000259" key="11">
    <source>
        <dbReference type="PROSITE" id="PS50929"/>
    </source>
</evidence>
<dbReference type="Gene3D" id="3.40.50.300">
    <property type="entry name" value="P-loop containing nucleotide triphosphate hydrolases"/>
    <property type="match status" value="1"/>
</dbReference>
<dbReference type="PROSITE" id="PS50929">
    <property type="entry name" value="ABC_TM1F"/>
    <property type="match status" value="1"/>
</dbReference>
<evidence type="ECO:0000256" key="2">
    <source>
        <dbReference type="ARBA" id="ARBA00022448"/>
    </source>
</evidence>
<dbReference type="InterPro" id="IPR011527">
    <property type="entry name" value="ABC1_TM_dom"/>
</dbReference>
<dbReference type="GO" id="GO:0005524">
    <property type="term" value="F:ATP binding"/>
    <property type="evidence" value="ECO:0007669"/>
    <property type="project" value="UniProtKB-KW"/>
</dbReference>
<keyword evidence="7 9" id="KW-1133">Transmembrane helix</keyword>
<dbReference type="Pfam" id="PF00005">
    <property type="entry name" value="ABC_tran"/>
    <property type="match status" value="1"/>
</dbReference>
<dbReference type="EMBL" id="JACRSQ010000052">
    <property type="protein sequence ID" value="MBC8545175.1"/>
    <property type="molecule type" value="Genomic_DNA"/>
</dbReference>
<dbReference type="InterPro" id="IPR039421">
    <property type="entry name" value="Type_1_exporter"/>
</dbReference>
<dbReference type="GO" id="GO:0005886">
    <property type="term" value="C:plasma membrane"/>
    <property type="evidence" value="ECO:0007669"/>
    <property type="project" value="UniProtKB-SubCell"/>
</dbReference>
<dbReference type="GO" id="GO:0034040">
    <property type="term" value="F:ATPase-coupled lipid transmembrane transporter activity"/>
    <property type="evidence" value="ECO:0007669"/>
    <property type="project" value="TreeGrafter"/>
</dbReference>
<evidence type="ECO:0000256" key="8">
    <source>
        <dbReference type="ARBA" id="ARBA00023136"/>
    </source>
</evidence>
<evidence type="ECO:0000256" key="6">
    <source>
        <dbReference type="ARBA" id="ARBA00022840"/>
    </source>
</evidence>
<proteinExistence type="predicted"/>
<dbReference type="InterPro" id="IPR036640">
    <property type="entry name" value="ABC1_TM_sf"/>
</dbReference>
<feature type="domain" description="ABC transmembrane type-1" evidence="11">
    <location>
        <begin position="20"/>
        <end position="305"/>
    </location>
</feature>
<keyword evidence="6 12" id="KW-0067">ATP-binding</keyword>
<dbReference type="Pfam" id="PF00664">
    <property type="entry name" value="ABC_membrane"/>
    <property type="match status" value="1"/>
</dbReference>
<dbReference type="InterPro" id="IPR027417">
    <property type="entry name" value="P-loop_NTPase"/>
</dbReference>
<comment type="subcellular location">
    <subcellularLocation>
        <location evidence="1">Cell membrane</location>
        <topology evidence="1">Multi-pass membrane protein</topology>
    </subcellularLocation>
</comment>
<dbReference type="PANTHER" id="PTHR24221:SF397">
    <property type="entry name" value="ABC TRANSPORTER, ATP-BINDING TRANSMEMBRANE PROTEIN"/>
    <property type="match status" value="1"/>
</dbReference>
<feature type="transmembrane region" description="Helical" evidence="9">
    <location>
        <begin position="56"/>
        <end position="76"/>
    </location>
</feature>
<dbReference type="SUPFAM" id="SSF90123">
    <property type="entry name" value="ABC transporter transmembrane region"/>
    <property type="match status" value="1"/>
</dbReference>
<dbReference type="SUPFAM" id="SSF52540">
    <property type="entry name" value="P-loop containing nucleoside triphosphate hydrolases"/>
    <property type="match status" value="1"/>
</dbReference>
<dbReference type="RefSeq" id="WP_177713740.1">
    <property type="nucleotide sequence ID" value="NZ_JACRSQ010000052.1"/>
</dbReference>
<evidence type="ECO:0000256" key="7">
    <source>
        <dbReference type="ARBA" id="ARBA00022989"/>
    </source>
</evidence>
<dbReference type="GO" id="GO:0140359">
    <property type="term" value="F:ABC-type transporter activity"/>
    <property type="evidence" value="ECO:0007669"/>
    <property type="project" value="InterPro"/>
</dbReference>
<dbReference type="FunFam" id="3.40.50.300:FF:000221">
    <property type="entry name" value="Multidrug ABC transporter ATP-binding protein"/>
    <property type="match status" value="1"/>
</dbReference>